<dbReference type="InterPro" id="IPR050111">
    <property type="entry name" value="C-type_lectin/snaclec_domain"/>
</dbReference>
<evidence type="ECO:0000313" key="4">
    <source>
        <dbReference type="EMBL" id="KAG9275644.1"/>
    </source>
</evidence>
<organism evidence="4 5">
    <name type="scientific">Astyanax mexicanus</name>
    <name type="common">Blind cave fish</name>
    <name type="synonym">Astyanax fasciatus mexicanus</name>
    <dbReference type="NCBI Taxonomy" id="7994"/>
    <lineage>
        <taxon>Eukaryota</taxon>
        <taxon>Metazoa</taxon>
        <taxon>Chordata</taxon>
        <taxon>Craniata</taxon>
        <taxon>Vertebrata</taxon>
        <taxon>Euteleostomi</taxon>
        <taxon>Actinopterygii</taxon>
        <taxon>Neopterygii</taxon>
        <taxon>Teleostei</taxon>
        <taxon>Ostariophysi</taxon>
        <taxon>Characiformes</taxon>
        <taxon>Characoidei</taxon>
        <taxon>Acestrorhamphidae</taxon>
        <taxon>Acestrorhamphinae</taxon>
        <taxon>Astyanax</taxon>
    </lineage>
</organism>
<dbReference type="Pfam" id="PF00059">
    <property type="entry name" value="Lectin_C"/>
    <property type="match status" value="1"/>
</dbReference>
<dbReference type="Gene3D" id="1.20.5.400">
    <property type="match status" value="1"/>
</dbReference>
<dbReference type="Gene3D" id="3.10.100.10">
    <property type="entry name" value="Mannose-Binding Protein A, subunit A"/>
    <property type="match status" value="1"/>
</dbReference>
<keyword evidence="1" id="KW-0430">Lectin</keyword>
<dbReference type="InterPro" id="IPR033989">
    <property type="entry name" value="CD209-like_CTLD"/>
</dbReference>
<dbReference type="Proteomes" id="UP000752171">
    <property type="component" value="Unassembled WGS sequence"/>
</dbReference>
<dbReference type="InterPro" id="IPR001304">
    <property type="entry name" value="C-type_lectin-like"/>
</dbReference>
<proteinExistence type="predicted"/>
<evidence type="ECO:0000256" key="1">
    <source>
        <dbReference type="ARBA" id="ARBA00022734"/>
    </source>
</evidence>
<dbReference type="PROSITE" id="PS00615">
    <property type="entry name" value="C_TYPE_LECTIN_1"/>
    <property type="match status" value="1"/>
</dbReference>
<dbReference type="PANTHER" id="PTHR22803">
    <property type="entry name" value="MANNOSE, PHOSPHOLIPASE, LECTIN RECEPTOR RELATED"/>
    <property type="match status" value="1"/>
</dbReference>
<name>A0A8T2LXK7_ASTMX</name>
<dbReference type="PROSITE" id="PS50041">
    <property type="entry name" value="C_TYPE_LECTIN_2"/>
    <property type="match status" value="1"/>
</dbReference>
<dbReference type="GO" id="GO:0030246">
    <property type="term" value="F:carbohydrate binding"/>
    <property type="evidence" value="ECO:0007669"/>
    <property type="project" value="UniProtKB-KW"/>
</dbReference>
<comment type="caution">
    <text evidence="4">The sequence shown here is derived from an EMBL/GenBank/DDBJ whole genome shotgun (WGS) entry which is preliminary data.</text>
</comment>
<dbReference type="EMBL" id="JAICCE010000007">
    <property type="protein sequence ID" value="KAG9275644.1"/>
    <property type="molecule type" value="Genomic_DNA"/>
</dbReference>
<dbReference type="OrthoDB" id="6337382at2759"/>
<dbReference type="AlphaFoldDB" id="A0A8T2LXK7"/>
<evidence type="ECO:0000256" key="2">
    <source>
        <dbReference type="ARBA" id="ARBA00023157"/>
    </source>
</evidence>
<evidence type="ECO:0000313" key="5">
    <source>
        <dbReference type="Proteomes" id="UP000752171"/>
    </source>
</evidence>
<protein>
    <submittedName>
        <fullName evidence="4">C-type lectin domain family 4 member E-like</fullName>
    </submittedName>
</protein>
<feature type="domain" description="C-type lectin" evidence="3">
    <location>
        <begin position="111"/>
        <end position="227"/>
    </location>
</feature>
<dbReference type="InterPro" id="IPR018378">
    <property type="entry name" value="C-type_lectin_CS"/>
</dbReference>
<accession>A0A8T2LXK7</accession>
<keyword evidence="2" id="KW-1015">Disulfide bond</keyword>
<dbReference type="SMART" id="SM00034">
    <property type="entry name" value="CLECT"/>
    <property type="match status" value="1"/>
</dbReference>
<evidence type="ECO:0000259" key="3">
    <source>
        <dbReference type="PROSITE" id="PS50041"/>
    </source>
</evidence>
<dbReference type="CDD" id="cd03590">
    <property type="entry name" value="CLECT_DC-SIGN_like"/>
    <property type="match status" value="1"/>
</dbReference>
<dbReference type="InterPro" id="IPR016186">
    <property type="entry name" value="C-type_lectin-like/link_sf"/>
</dbReference>
<dbReference type="SUPFAM" id="SSF56436">
    <property type="entry name" value="C-type lectin-like"/>
    <property type="match status" value="1"/>
</dbReference>
<dbReference type="InterPro" id="IPR016187">
    <property type="entry name" value="CTDL_fold"/>
</dbReference>
<reference evidence="4 5" key="1">
    <citation type="submission" date="2021-07" db="EMBL/GenBank/DDBJ databases">
        <authorList>
            <person name="Imarazene B."/>
            <person name="Zahm M."/>
            <person name="Klopp C."/>
            <person name="Cabau C."/>
            <person name="Beille S."/>
            <person name="Jouanno E."/>
            <person name="Castinel A."/>
            <person name="Lluch J."/>
            <person name="Gil L."/>
            <person name="Kuchtly C."/>
            <person name="Lopez Roques C."/>
            <person name="Donnadieu C."/>
            <person name="Parrinello H."/>
            <person name="Journot L."/>
            <person name="Du K."/>
            <person name="Schartl M."/>
            <person name="Retaux S."/>
            <person name="Guiguen Y."/>
        </authorList>
    </citation>
    <scope>NUCLEOTIDE SEQUENCE [LARGE SCALE GENOMIC DNA]</scope>
    <source>
        <strain evidence="4">Pach_M1</strain>
        <tissue evidence="4">Testis</tissue>
    </source>
</reference>
<sequence>MTTTVYEFEEKMKMDVFTIPVKKAESTLNKCMRISAGCLGLLCVLQAATITTLCLKHMFDKEHLQNTINNLTIEKDLLQTSYTSLTTAQHLLQSENQRIAQKFNHLGWRYFNSSIYYTSTEKKTWAKSRQHCRTIGADLVIINTKEEQIFVSGFSREDMWIGLTDEETEGVWKWVDNTTQTLGYWMEDQPNNFNGNQNCASIQTTGINPLRTWNDYQCSYEKHWVCER</sequence>
<gene>
    <name evidence="4" type="primary">CLEC4E</name>
    <name evidence="4" type="ORF">AMEX_G10183</name>
</gene>